<proteinExistence type="predicted"/>
<sequence>MASRTDRELVGDPLDRVTYHRIPTNRERNKIWLAFCGLSRQDNTNNKFVCSEHFEKKYLERDFKSELLDGVKRMVLTKDAIPTIKTPKIFNRQSAEAFDEDVQKILNRRKQKEVTIKMVASAGAKHSLPAAEKLVPGKRQRVVTKVAKPPQNGNVVDGVDVLEIENQALQAKVAELEQLVEKKNEKIKLAKTEMLNITIALQELKNIESRNLNIRLYEVLKDYFSGNQIRKLVCVNDVIEWDSAEMANAFVLRSYGGDVYDYVRTELRYPLPDPAEMEQWIHESYLKTGLLVPVLHAMHVLGRTMEARDRECVLTLSKVAANTKYTYDAARDQIIDNNGHLYCVCVQGLLSDWHQIVYMEFDLIYSADLLLALVNELHGIGFNVVAISGSHEPELFELWKEFELDNHAIQHPKTLQPIQLFTCSISTFSAIYEAIVHGGFMMQSDSLVMSDIVEKLAECSQETEESLNRLRKHLKEETASASQKMIEDLISHSTADYLSSLSKYDENKIAKLATLLDALRDWYDLFKTTLNDEFTQEESTTSPQSRYGSDLDWQNDLLERITDTVSLLECRNNRETHLKQSILTSINSLIALYEHLTSKYQDISIPTIALSTFSSQQIFKHFQNIHKQRLSSIDNILFQMSVAIAKSDPTSMTTKLAAQSALPPKTHKFRPSEPTLDESLAPITENEAVPALAKLIANDLKEKFDYLADQTFVIERKNNSYVVLPEQSESGVVEPSRLWIEQARRLESYFAEVSFYKNDCLVEGLVSSIARRHPKMAREIIEMYVEKRIAVKINNLNRKLASVG</sequence>
<gene>
    <name evidence="8" type="ORF">pipiens_008817</name>
</gene>
<evidence type="ECO:0000256" key="2">
    <source>
        <dbReference type="ARBA" id="ARBA00022771"/>
    </source>
</evidence>
<dbReference type="Gene3D" id="6.20.210.20">
    <property type="entry name" value="THAP domain"/>
    <property type="match status" value="1"/>
</dbReference>
<reference evidence="8 9" key="1">
    <citation type="submission" date="2024-05" db="EMBL/GenBank/DDBJ databases">
        <title>Culex pipiens pipiens assembly and annotation.</title>
        <authorList>
            <person name="Alout H."/>
            <person name="Durand T."/>
        </authorList>
    </citation>
    <scope>NUCLEOTIDE SEQUENCE [LARGE SCALE GENOMIC DNA]</scope>
    <source>
        <strain evidence="8">HA-2024</strain>
        <tissue evidence="8">Whole body</tissue>
    </source>
</reference>
<evidence type="ECO:0000313" key="9">
    <source>
        <dbReference type="Proteomes" id="UP001562425"/>
    </source>
</evidence>
<evidence type="ECO:0000256" key="5">
    <source>
        <dbReference type="PROSITE-ProRule" id="PRU00309"/>
    </source>
</evidence>
<name>A0ABD1DG03_CULPP</name>
<evidence type="ECO:0000256" key="3">
    <source>
        <dbReference type="ARBA" id="ARBA00022833"/>
    </source>
</evidence>
<dbReference type="Proteomes" id="UP001562425">
    <property type="component" value="Unassembled WGS sequence"/>
</dbReference>
<evidence type="ECO:0000256" key="4">
    <source>
        <dbReference type="ARBA" id="ARBA00023125"/>
    </source>
</evidence>
<evidence type="ECO:0000259" key="7">
    <source>
        <dbReference type="PROSITE" id="PS50950"/>
    </source>
</evidence>
<dbReference type="InterPro" id="IPR006612">
    <property type="entry name" value="THAP_Znf"/>
</dbReference>
<keyword evidence="1" id="KW-0479">Metal-binding</keyword>
<keyword evidence="6" id="KW-0175">Coiled coil</keyword>
<dbReference type="SMART" id="SM00980">
    <property type="entry name" value="THAP"/>
    <property type="match status" value="1"/>
</dbReference>
<dbReference type="PROSITE" id="PS50950">
    <property type="entry name" value="ZF_THAP"/>
    <property type="match status" value="1"/>
</dbReference>
<dbReference type="Pfam" id="PF05485">
    <property type="entry name" value="THAP"/>
    <property type="match status" value="1"/>
</dbReference>
<dbReference type="PANTHER" id="PTHR46600">
    <property type="entry name" value="THAP DOMAIN-CONTAINING"/>
    <property type="match status" value="1"/>
</dbReference>
<keyword evidence="2 5" id="KW-0863">Zinc-finger</keyword>
<dbReference type="InterPro" id="IPR026516">
    <property type="entry name" value="THAP1/10"/>
</dbReference>
<keyword evidence="9" id="KW-1185">Reference proteome</keyword>
<evidence type="ECO:0000256" key="6">
    <source>
        <dbReference type="SAM" id="Coils"/>
    </source>
</evidence>
<dbReference type="GO" id="GO:0003677">
    <property type="term" value="F:DNA binding"/>
    <property type="evidence" value="ECO:0007669"/>
    <property type="project" value="UniProtKB-UniRule"/>
</dbReference>
<protein>
    <recommendedName>
        <fullName evidence="7">THAP-type domain-containing protein</fullName>
    </recommendedName>
</protein>
<dbReference type="SMART" id="SM00692">
    <property type="entry name" value="DM3"/>
    <property type="match status" value="1"/>
</dbReference>
<feature type="domain" description="THAP-type" evidence="7">
    <location>
        <begin position="1"/>
        <end position="85"/>
    </location>
</feature>
<feature type="coiled-coil region" evidence="6">
    <location>
        <begin position="159"/>
        <end position="193"/>
    </location>
</feature>
<dbReference type="AlphaFoldDB" id="A0ABD1DG03"/>
<evidence type="ECO:0000256" key="1">
    <source>
        <dbReference type="ARBA" id="ARBA00022723"/>
    </source>
</evidence>
<dbReference type="GO" id="GO:0008270">
    <property type="term" value="F:zinc ion binding"/>
    <property type="evidence" value="ECO:0007669"/>
    <property type="project" value="UniProtKB-KW"/>
</dbReference>
<keyword evidence="3" id="KW-0862">Zinc</keyword>
<comment type="caution">
    <text evidence="8">The sequence shown here is derived from an EMBL/GenBank/DDBJ whole genome shotgun (WGS) entry which is preliminary data.</text>
</comment>
<dbReference type="SUPFAM" id="SSF57716">
    <property type="entry name" value="Glucocorticoid receptor-like (DNA-binding domain)"/>
    <property type="match status" value="1"/>
</dbReference>
<evidence type="ECO:0000313" key="8">
    <source>
        <dbReference type="EMBL" id="KAL1398619.1"/>
    </source>
</evidence>
<accession>A0ABD1DG03</accession>
<dbReference type="InterPro" id="IPR038441">
    <property type="entry name" value="THAP_Znf_sf"/>
</dbReference>
<organism evidence="8 9">
    <name type="scientific">Culex pipiens pipiens</name>
    <name type="common">Northern house mosquito</name>
    <dbReference type="NCBI Taxonomy" id="38569"/>
    <lineage>
        <taxon>Eukaryota</taxon>
        <taxon>Metazoa</taxon>
        <taxon>Ecdysozoa</taxon>
        <taxon>Arthropoda</taxon>
        <taxon>Hexapoda</taxon>
        <taxon>Insecta</taxon>
        <taxon>Pterygota</taxon>
        <taxon>Neoptera</taxon>
        <taxon>Endopterygota</taxon>
        <taxon>Diptera</taxon>
        <taxon>Nematocera</taxon>
        <taxon>Culicoidea</taxon>
        <taxon>Culicidae</taxon>
        <taxon>Culicinae</taxon>
        <taxon>Culicini</taxon>
        <taxon>Culex</taxon>
        <taxon>Culex</taxon>
    </lineage>
</organism>
<dbReference type="EMBL" id="JBEHCU010005832">
    <property type="protein sequence ID" value="KAL1398619.1"/>
    <property type="molecule type" value="Genomic_DNA"/>
</dbReference>
<keyword evidence="4 5" id="KW-0238">DNA-binding</keyword>
<dbReference type="PANTHER" id="PTHR46600:SF11">
    <property type="entry name" value="THAP DOMAIN-CONTAINING PROTEIN 10"/>
    <property type="match status" value="1"/>
</dbReference>